<gene>
    <name evidence="1" type="ORF">ECRASSUSDP1_LOCUS4486</name>
</gene>
<dbReference type="Proteomes" id="UP001295684">
    <property type="component" value="Unassembled WGS sequence"/>
</dbReference>
<comment type="caution">
    <text evidence="1">The sequence shown here is derived from an EMBL/GenBank/DDBJ whole genome shotgun (WGS) entry which is preliminary data.</text>
</comment>
<keyword evidence="2" id="KW-1185">Reference proteome</keyword>
<proteinExistence type="predicted"/>
<protein>
    <submittedName>
        <fullName evidence="1">Uncharacterized protein</fullName>
    </submittedName>
</protein>
<name>A0AAD1U6X5_EUPCR</name>
<evidence type="ECO:0000313" key="2">
    <source>
        <dbReference type="Proteomes" id="UP001295684"/>
    </source>
</evidence>
<reference evidence="1" key="1">
    <citation type="submission" date="2023-07" db="EMBL/GenBank/DDBJ databases">
        <authorList>
            <consortium name="AG Swart"/>
            <person name="Singh M."/>
            <person name="Singh A."/>
            <person name="Seah K."/>
            <person name="Emmerich C."/>
        </authorList>
    </citation>
    <scope>NUCLEOTIDE SEQUENCE</scope>
    <source>
        <strain evidence="1">DP1</strain>
    </source>
</reference>
<dbReference type="EMBL" id="CAMPGE010004308">
    <property type="protein sequence ID" value="CAI2363156.1"/>
    <property type="molecule type" value="Genomic_DNA"/>
</dbReference>
<sequence length="49" mass="5985">MMFKAQSNLKKIDFFRNEHNLDEVWDRVLPQLEEFNTNCKTLKEELDII</sequence>
<organism evidence="1 2">
    <name type="scientific">Euplotes crassus</name>
    <dbReference type="NCBI Taxonomy" id="5936"/>
    <lineage>
        <taxon>Eukaryota</taxon>
        <taxon>Sar</taxon>
        <taxon>Alveolata</taxon>
        <taxon>Ciliophora</taxon>
        <taxon>Intramacronucleata</taxon>
        <taxon>Spirotrichea</taxon>
        <taxon>Hypotrichia</taxon>
        <taxon>Euplotida</taxon>
        <taxon>Euplotidae</taxon>
        <taxon>Moneuplotes</taxon>
    </lineage>
</organism>
<dbReference type="AlphaFoldDB" id="A0AAD1U6X5"/>
<accession>A0AAD1U6X5</accession>
<evidence type="ECO:0000313" key="1">
    <source>
        <dbReference type="EMBL" id="CAI2363156.1"/>
    </source>
</evidence>